<reference evidence="10 11" key="1">
    <citation type="submission" date="2015-04" db="EMBL/GenBank/DDBJ databases">
        <title>Complete genome sequence of Schizopora paradoxa KUC8140, a cosmopolitan wood degrader in East Asia.</title>
        <authorList>
            <consortium name="DOE Joint Genome Institute"/>
            <person name="Min B."/>
            <person name="Park H."/>
            <person name="Jang Y."/>
            <person name="Kim J.-J."/>
            <person name="Kim K.H."/>
            <person name="Pangilinan J."/>
            <person name="Lipzen A."/>
            <person name="Riley R."/>
            <person name="Grigoriev I.V."/>
            <person name="Spatafora J.W."/>
            <person name="Choi I.-G."/>
        </authorList>
    </citation>
    <scope>NUCLEOTIDE SEQUENCE [LARGE SCALE GENOMIC DNA]</scope>
    <source>
        <strain evidence="10 11">KUC8140</strain>
    </source>
</reference>
<keyword evidence="4" id="KW-0326">Glycosidase</keyword>
<gene>
    <name evidence="10" type="ORF">SCHPADRAFT_828077</name>
</gene>
<dbReference type="SUPFAM" id="SSF51445">
    <property type="entry name" value="(Trans)glycosidases"/>
    <property type="match status" value="1"/>
</dbReference>
<evidence type="ECO:0000256" key="2">
    <source>
        <dbReference type="ARBA" id="ARBA00022801"/>
    </source>
</evidence>
<dbReference type="GO" id="GO:0071555">
    <property type="term" value="P:cell wall organization"/>
    <property type="evidence" value="ECO:0007669"/>
    <property type="project" value="UniProtKB-KW"/>
</dbReference>
<evidence type="ECO:0000256" key="9">
    <source>
        <dbReference type="SAM" id="Phobius"/>
    </source>
</evidence>
<dbReference type="FunCoup" id="A0A0H2RPC3">
    <property type="interactions" value="27"/>
</dbReference>
<keyword evidence="9" id="KW-0812">Transmembrane</keyword>
<dbReference type="OrthoDB" id="62120at2759"/>
<feature type="compositionally biased region" description="Gly residues" evidence="8">
    <location>
        <begin position="116"/>
        <end position="141"/>
    </location>
</feature>
<dbReference type="PANTHER" id="PTHR31297:SF34">
    <property type="entry name" value="GLUCAN 1,3-BETA-GLUCOSIDASE 2"/>
    <property type="match status" value="1"/>
</dbReference>
<dbReference type="EC" id="3.2.1.58" evidence="7"/>
<dbReference type="GO" id="GO:0009251">
    <property type="term" value="P:glucan catabolic process"/>
    <property type="evidence" value="ECO:0007669"/>
    <property type="project" value="TreeGrafter"/>
</dbReference>
<proteinExistence type="inferred from homology"/>
<name>A0A0H2RPC3_9AGAM</name>
<dbReference type="InterPro" id="IPR050386">
    <property type="entry name" value="Glycosyl_hydrolase_5"/>
</dbReference>
<keyword evidence="2 10" id="KW-0378">Hydrolase</keyword>
<dbReference type="AlphaFoldDB" id="A0A0H2RPC3"/>
<evidence type="ECO:0000313" key="11">
    <source>
        <dbReference type="Proteomes" id="UP000053477"/>
    </source>
</evidence>
<dbReference type="STRING" id="27342.A0A0H2RPC3"/>
<dbReference type="EMBL" id="KQ085960">
    <property type="protein sequence ID" value="KLO13412.1"/>
    <property type="molecule type" value="Genomic_DNA"/>
</dbReference>
<evidence type="ECO:0000256" key="7">
    <source>
        <dbReference type="ARBA" id="ARBA00038929"/>
    </source>
</evidence>
<keyword evidence="5" id="KW-0961">Cell wall biogenesis/degradation</keyword>
<feature type="transmembrane region" description="Helical" evidence="9">
    <location>
        <begin position="82"/>
        <end position="105"/>
    </location>
</feature>
<organism evidence="10 11">
    <name type="scientific">Schizopora paradoxa</name>
    <dbReference type="NCBI Taxonomy" id="27342"/>
    <lineage>
        <taxon>Eukaryota</taxon>
        <taxon>Fungi</taxon>
        <taxon>Dikarya</taxon>
        <taxon>Basidiomycota</taxon>
        <taxon>Agaricomycotina</taxon>
        <taxon>Agaricomycetes</taxon>
        <taxon>Hymenochaetales</taxon>
        <taxon>Schizoporaceae</taxon>
        <taxon>Schizopora</taxon>
    </lineage>
</organism>
<dbReference type="Gene3D" id="3.20.20.80">
    <property type="entry name" value="Glycosidases"/>
    <property type="match status" value="1"/>
</dbReference>
<keyword evidence="3" id="KW-0325">Glycoprotein</keyword>
<sequence length="706" mass="75018">MALDSPSHSLHSINRDNDSLAKAAGTPLPISDSQSDFNRRASAVPSEPLGSNAAFFEKPEAEGNTLEGGPTRSSNGGKKRMLLLGVVAAVIVVGLGVGLGVGLTVGKNNGNKSSNGGSGGSSGNGGSGNGGSGNGNGGNGGNSNLATTGGNGSTITTENGTTFTYVNNYGGYWIDDSNDPFNDGAQCNSWTPPLNQTWDWSKNKINGVNLGGWFVLEPFIVPSLYEKYPTAVDEWTMSQAMAADTASGGLEKQMTDHYDTFITEQDIAEIAGAGLNYVRVPIPFWAVDEWDGEPFLAKACWPYVLRLFKWARKYGIRVNLDLHTIPGSQNGYNHSGKSGQINFMMGVMGYANAQRALEYMRVITEFISQPEYRNVVTMFSFLNEALITTIGVNQMSEFYYQVYNTLRGITGVGEGNGPYLAMHDGFRGTDAWAGFFPGADRYMLDVHPYICFNGQPNNDPVASWAAAACTTFGPGMLSSQTGFGITIAGEFSAGYNDCGYMLNGPSNEHSTSANCTFWQDATLWDQATLDGVKSFVQSSMEATQNWFFWTWKIGDSTTLGKMACPLWSYSHGLKGGWIPTDPRTTASMCDQNYEFSGAYASSQTGADPSATLQAAVSASFGHWPPTDISGIAADITIAPTYTATASVPTLPPPTLTPAPTKSVDVGDGWFNTADTASGVTTVNGCTYPNAWDSNAQTMPTAACTGA</sequence>
<comment type="catalytic activity">
    <reaction evidence="6">
        <text>Successive hydrolysis of beta-D-glucose units from the non-reducing ends of (1-&gt;3)-beta-D-glucans, releasing alpha-glucose.</text>
        <dbReference type="EC" id="3.2.1.58"/>
    </reaction>
</comment>
<dbReference type="PANTHER" id="PTHR31297">
    <property type="entry name" value="GLUCAN ENDO-1,6-BETA-GLUCOSIDASE B"/>
    <property type="match status" value="1"/>
</dbReference>
<comment type="similarity">
    <text evidence="1">Belongs to the glycosyl hydrolase 5 (cellulase A) family.</text>
</comment>
<evidence type="ECO:0000256" key="5">
    <source>
        <dbReference type="ARBA" id="ARBA00023316"/>
    </source>
</evidence>
<keyword evidence="9" id="KW-0472">Membrane</keyword>
<dbReference type="GO" id="GO:0004338">
    <property type="term" value="F:glucan exo-1,3-beta-glucosidase activity"/>
    <property type="evidence" value="ECO:0007669"/>
    <property type="project" value="UniProtKB-EC"/>
</dbReference>
<evidence type="ECO:0000256" key="3">
    <source>
        <dbReference type="ARBA" id="ARBA00023180"/>
    </source>
</evidence>
<feature type="region of interest" description="Disordered" evidence="8">
    <location>
        <begin position="1"/>
        <end position="52"/>
    </location>
</feature>
<accession>A0A0H2RPC3</accession>
<feature type="region of interest" description="Disordered" evidence="8">
    <location>
        <begin position="58"/>
        <end position="77"/>
    </location>
</feature>
<protein>
    <recommendedName>
        <fullName evidence="7">glucan 1,3-beta-glucosidase</fullName>
        <ecNumber evidence="7">3.2.1.58</ecNumber>
    </recommendedName>
</protein>
<dbReference type="InterPro" id="IPR017853">
    <property type="entry name" value="GH"/>
</dbReference>
<keyword evidence="11" id="KW-1185">Reference proteome</keyword>
<evidence type="ECO:0000256" key="1">
    <source>
        <dbReference type="ARBA" id="ARBA00005641"/>
    </source>
</evidence>
<evidence type="ECO:0000256" key="8">
    <source>
        <dbReference type="SAM" id="MobiDB-lite"/>
    </source>
</evidence>
<dbReference type="InParanoid" id="A0A0H2RPC3"/>
<keyword evidence="9" id="KW-1133">Transmembrane helix</keyword>
<dbReference type="Proteomes" id="UP000053477">
    <property type="component" value="Unassembled WGS sequence"/>
</dbReference>
<feature type="region of interest" description="Disordered" evidence="8">
    <location>
        <begin position="108"/>
        <end position="157"/>
    </location>
</feature>
<evidence type="ECO:0000256" key="6">
    <source>
        <dbReference type="ARBA" id="ARBA00036824"/>
    </source>
</evidence>
<evidence type="ECO:0000256" key="4">
    <source>
        <dbReference type="ARBA" id="ARBA00023295"/>
    </source>
</evidence>
<evidence type="ECO:0000313" key="10">
    <source>
        <dbReference type="EMBL" id="KLO13412.1"/>
    </source>
</evidence>
<dbReference type="GO" id="GO:0009986">
    <property type="term" value="C:cell surface"/>
    <property type="evidence" value="ECO:0007669"/>
    <property type="project" value="TreeGrafter"/>
</dbReference>
<feature type="compositionally biased region" description="Polar residues" evidence="8">
    <location>
        <begin position="1"/>
        <end position="12"/>
    </location>
</feature>
<dbReference type="GO" id="GO:0005576">
    <property type="term" value="C:extracellular region"/>
    <property type="evidence" value="ECO:0007669"/>
    <property type="project" value="TreeGrafter"/>
</dbReference>